<dbReference type="InterPro" id="IPR024687">
    <property type="entry name" value="MMS19_C"/>
</dbReference>
<dbReference type="Proteomes" id="UP000019118">
    <property type="component" value="Unassembled WGS sequence"/>
</dbReference>
<dbReference type="GO" id="GO:0016226">
    <property type="term" value="P:iron-sulfur cluster assembly"/>
    <property type="evidence" value="ECO:0007669"/>
    <property type="project" value="UniProtKB-UniRule"/>
</dbReference>
<evidence type="ECO:0000313" key="8">
    <source>
        <dbReference type="EnsemblMetazoa" id="XP_019754433.1"/>
    </source>
</evidence>
<evidence type="ECO:0000256" key="1">
    <source>
        <dbReference type="ARBA" id="ARBA00004123"/>
    </source>
</evidence>
<accession>A0AAR5NZS4</accession>
<dbReference type="AlphaFoldDB" id="A0AAR5NZS4"/>
<reference evidence="8" key="2">
    <citation type="submission" date="2024-08" db="UniProtKB">
        <authorList>
            <consortium name="EnsemblMetazoa"/>
        </authorList>
    </citation>
    <scope>IDENTIFICATION</scope>
</reference>
<feature type="domain" description="MMS19 N-terminal" evidence="7">
    <location>
        <begin position="43"/>
        <end position="303"/>
    </location>
</feature>
<dbReference type="Gene3D" id="1.25.10.10">
    <property type="entry name" value="Leucine-rich Repeat Variant"/>
    <property type="match status" value="1"/>
</dbReference>
<dbReference type="Pfam" id="PF12460">
    <property type="entry name" value="MMS19_C"/>
    <property type="match status" value="1"/>
</dbReference>
<proteinExistence type="inferred from homology"/>
<keyword evidence="3" id="KW-0677">Repeat</keyword>
<sequence>MEAPSIDRTRLEALTRENDAYLEISKKIASDISSKALSIQDAVDQMGCLLLSPEHQKRDLGVLLLSDILHNLPSACLSPEQAAVLAAFLSEKLKDHHQVATSALKGVLALVGLPNLPPDGTVQLLTIIFNHISCQQQLQLDRYVIFQIYHSALTVHTKEVQSMGLDFVYGVISSIEGERDPKNLMYLFQWLQAFLQVVDLQHLTEEMFDVLSCYFPVDFKAPPTSPTLITREALAMGLCRCLTSISAFGPFSIPLALEKLDSALKIAKVDALHLLKFGCLSYESEVYYQNSIEIWAQLQKEIFASPDAQLRSQCLDTLTHVMGKLSEGDRKNFENTVLDIVVTLRGNLLPDSRLFHQSSSILLSIAKASDLSGRLVAERVGPLIENTLKITPDPQQKATLLHTLMEFFQANGADSLRDCCSSLCAQAILSSDPHLAVEGFQGFASLAGVVSDEARQGFLLSLHQAVVAPLPAALKLAIHNSLHKIAEAFPNEVKLRVLRNETLTGSGLEAYLAALAEMVDLENFQASVMETFIKYSIQDLDGSAAALRQLSDLLGKHPETVAVLVENDFLGQLVSFLKGLEALRALPEGFLRALNQTLQLIARHQPADWQSANYKAASGSRFLNENLQVSTLTGLVIPMTISVVQDHLHPMDLLLNAALNSPEEFVRDISLKALASLLNKLKEEDLNGNLATIRQRCEGNGKISLATWVTKGLVTRNHPTGWQWTDLLLDCLADDSQVGRGLRTVLDESQRVLSKENHCQIMPLYRQKFFIHCMNRLNREQTPTEAHLSAVGLLMENTPKMAIVNHFPKIFRLVLLCLEKSPDPEALVVILQTITDFVKGGEAIIEDRLEDILVRVLDLTVFQSSMVVRLCAITCIHQMTKTYKTYQLLPFKGRVVEQLGICVDDRKRLVRRKAMECRALWFLLDAPL</sequence>
<dbReference type="SUPFAM" id="SSF48371">
    <property type="entry name" value="ARM repeat"/>
    <property type="match status" value="1"/>
</dbReference>
<comment type="function">
    <text evidence="5">Key component of the cytosolic iron-sulfur protein assembly (CIA) complex, a multiprotein complex that mediates the incorporation of iron-sulfur cluster into apoproteins specifically involved in DNA metabolism and genomic integrity. In the CIA complex, MMS19 acts as an adapter between early-acting CIA components and a subset of cellular target iron-sulfur proteins.</text>
</comment>
<dbReference type="InterPro" id="IPR029240">
    <property type="entry name" value="MMS19_N"/>
</dbReference>
<keyword evidence="5" id="KW-0206">Cytoskeleton</keyword>
<protein>
    <recommendedName>
        <fullName evidence="5">MMS19 nucleotide excision repair protein</fullName>
    </recommendedName>
</protein>
<dbReference type="PANTHER" id="PTHR12891:SF0">
    <property type="entry name" value="MMS19 NUCLEOTIDE EXCISION REPAIR PROTEIN HOMOLOG"/>
    <property type="match status" value="1"/>
</dbReference>
<name>A0AAR5NZS4_DENPD</name>
<dbReference type="GO" id="GO:0005634">
    <property type="term" value="C:nucleus"/>
    <property type="evidence" value="ECO:0007669"/>
    <property type="project" value="UniProtKB-SubCell"/>
</dbReference>
<keyword evidence="5" id="KW-0234">DNA repair</keyword>
<dbReference type="InterPro" id="IPR039920">
    <property type="entry name" value="MMS19"/>
</dbReference>
<dbReference type="GO" id="GO:0097361">
    <property type="term" value="C:cytosolic [4Fe-4S] assembly targeting complex"/>
    <property type="evidence" value="ECO:0007669"/>
    <property type="project" value="UniProtKB-UniRule"/>
</dbReference>
<evidence type="ECO:0000256" key="5">
    <source>
        <dbReference type="RuleBase" id="RU367072"/>
    </source>
</evidence>
<comment type="subcellular location">
    <subcellularLocation>
        <location evidence="5">Cytoplasm</location>
        <location evidence="5">Cytoskeleton</location>
        <location evidence="5">Spindle</location>
    </subcellularLocation>
    <subcellularLocation>
        <location evidence="1 5">Nucleus</location>
    </subcellularLocation>
</comment>
<evidence type="ECO:0000259" key="6">
    <source>
        <dbReference type="Pfam" id="PF12460"/>
    </source>
</evidence>
<organism evidence="8 9">
    <name type="scientific">Dendroctonus ponderosae</name>
    <name type="common">Mountain pine beetle</name>
    <dbReference type="NCBI Taxonomy" id="77166"/>
    <lineage>
        <taxon>Eukaryota</taxon>
        <taxon>Metazoa</taxon>
        <taxon>Ecdysozoa</taxon>
        <taxon>Arthropoda</taxon>
        <taxon>Hexapoda</taxon>
        <taxon>Insecta</taxon>
        <taxon>Pterygota</taxon>
        <taxon>Neoptera</taxon>
        <taxon>Endopterygota</taxon>
        <taxon>Coleoptera</taxon>
        <taxon>Polyphaga</taxon>
        <taxon>Cucujiformia</taxon>
        <taxon>Curculionidae</taxon>
        <taxon>Scolytinae</taxon>
        <taxon>Dendroctonus</taxon>
    </lineage>
</organism>
<keyword evidence="5" id="KW-0963">Cytoplasm</keyword>
<keyword evidence="5" id="KW-0227">DNA damage</keyword>
<dbReference type="PANTHER" id="PTHR12891">
    <property type="entry name" value="DNA REPAIR/TRANSCRIPTION PROTEIN MET18/MMS19"/>
    <property type="match status" value="1"/>
</dbReference>
<evidence type="ECO:0000256" key="2">
    <source>
        <dbReference type="ARBA" id="ARBA00009340"/>
    </source>
</evidence>
<comment type="similarity">
    <text evidence="2 5">Belongs to the MET18/MMS19 family.</text>
</comment>
<evidence type="ECO:0000256" key="3">
    <source>
        <dbReference type="ARBA" id="ARBA00022737"/>
    </source>
</evidence>
<evidence type="ECO:0000259" key="7">
    <source>
        <dbReference type="Pfam" id="PF14500"/>
    </source>
</evidence>
<dbReference type="InterPro" id="IPR011989">
    <property type="entry name" value="ARM-like"/>
</dbReference>
<dbReference type="GO" id="GO:0051604">
    <property type="term" value="P:protein maturation"/>
    <property type="evidence" value="ECO:0007669"/>
    <property type="project" value="UniProtKB-UniRule"/>
</dbReference>
<comment type="subunit">
    <text evidence="5">Component of the CIA complex.</text>
</comment>
<dbReference type="GO" id="GO:0006281">
    <property type="term" value="P:DNA repair"/>
    <property type="evidence" value="ECO:0007669"/>
    <property type="project" value="UniProtKB-UniRule"/>
</dbReference>
<feature type="domain" description="MMS19 C-terminal" evidence="6">
    <location>
        <begin position="636"/>
        <end position="879"/>
    </location>
</feature>
<dbReference type="InterPro" id="IPR016024">
    <property type="entry name" value="ARM-type_fold"/>
</dbReference>
<evidence type="ECO:0000256" key="4">
    <source>
        <dbReference type="ARBA" id="ARBA00023242"/>
    </source>
</evidence>
<reference evidence="9" key="1">
    <citation type="journal article" date="2013" name="Genome Biol.">
        <title>Draft genome of the mountain pine beetle, Dendroctonus ponderosae Hopkins, a major forest pest.</title>
        <authorList>
            <person name="Keeling C.I."/>
            <person name="Yuen M.M."/>
            <person name="Liao N.Y."/>
            <person name="Docking T.R."/>
            <person name="Chan S.K."/>
            <person name="Taylor G.A."/>
            <person name="Palmquist D.L."/>
            <person name="Jackman S.D."/>
            <person name="Nguyen A."/>
            <person name="Li M."/>
            <person name="Henderson H."/>
            <person name="Janes J.K."/>
            <person name="Zhao Y."/>
            <person name="Pandoh P."/>
            <person name="Moore R."/>
            <person name="Sperling F.A."/>
            <person name="Huber D.P."/>
            <person name="Birol I."/>
            <person name="Jones S.J."/>
            <person name="Bohlmann J."/>
        </authorList>
    </citation>
    <scope>NUCLEOTIDE SEQUENCE</scope>
</reference>
<evidence type="ECO:0000313" key="9">
    <source>
        <dbReference type="Proteomes" id="UP000019118"/>
    </source>
</evidence>
<dbReference type="Pfam" id="PF14500">
    <property type="entry name" value="MMS19_N"/>
    <property type="match status" value="1"/>
</dbReference>
<dbReference type="EnsemblMetazoa" id="XM_019898874.1">
    <property type="protein sequence ID" value="XP_019754433.1"/>
    <property type="gene ID" value="LOC109533535"/>
</dbReference>
<keyword evidence="4 5" id="KW-0539">Nucleus</keyword>
<keyword evidence="9" id="KW-1185">Reference proteome</keyword>
<dbReference type="GO" id="GO:0005819">
    <property type="term" value="C:spindle"/>
    <property type="evidence" value="ECO:0007669"/>
    <property type="project" value="UniProtKB-SubCell"/>
</dbReference>